<evidence type="ECO:0000256" key="2">
    <source>
        <dbReference type="SAM" id="MobiDB-lite"/>
    </source>
</evidence>
<proteinExistence type="inferred from homology"/>
<evidence type="ECO:0000313" key="3">
    <source>
        <dbReference type="EMBL" id="GGK74992.1"/>
    </source>
</evidence>
<accession>A0ABQ2F9M4</accession>
<reference evidence="4" key="1">
    <citation type="journal article" date="2019" name="Int. J. Syst. Evol. Microbiol.">
        <title>The Global Catalogue of Microorganisms (GCM) 10K type strain sequencing project: providing services to taxonomists for standard genome sequencing and annotation.</title>
        <authorList>
            <consortium name="The Broad Institute Genomics Platform"/>
            <consortium name="The Broad Institute Genome Sequencing Center for Infectious Disease"/>
            <person name="Wu L."/>
            <person name="Ma J."/>
        </authorList>
    </citation>
    <scope>NUCLEOTIDE SEQUENCE [LARGE SCALE GENOMIC DNA]</scope>
    <source>
        <strain evidence="4">CGMCC 1.5362</strain>
    </source>
</reference>
<dbReference type="NCBIfam" id="TIGR00481">
    <property type="entry name" value="YbhB/YbcL family Raf kinase inhibitor-like protein"/>
    <property type="match status" value="1"/>
</dbReference>
<name>A0ABQ2F9M4_9MICO</name>
<comment type="caution">
    <text evidence="3">The sequence shown here is derived from an EMBL/GenBank/DDBJ whole genome shotgun (WGS) entry which is preliminary data.</text>
</comment>
<evidence type="ECO:0000256" key="1">
    <source>
        <dbReference type="ARBA" id="ARBA00007120"/>
    </source>
</evidence>
<dbReference type="InterPro" id="IPR005247">
    <property type="entry name" value="YbhB_YbcL/LppC-like"/>
</dbReference>
<feature type="compositionally biased region" description="Basic and acidic residues" evidence="2">
    <location>
        <begin position="1"/>
        <end position="14"/>
    </location>
</feature>
<dbReference type="CDD" id="cd00865">
    <property type="entry name" value="PEBP_bact_arch"/>
    <property type="match status" value="1"/>
</dbReference>
<dbReference type="EMBL" id="BMLB01000005">
    <property type="protein sequence ID" value="GGK74992.1"/>
    <property type="molecule type" value="Genomic_DNA"/>
</dbReference>
<sequence>MPEDTDRPRVRPREALTMVGSMTLERPSAPHPHEHLPSAPAELEVTSEDFADGQPLPEWAGFGYGNTSPQLSWSGAPEGTRSFLVVCHDPDAPVIGGFHHWAVVGIPAEVTSLERGAGAFGQQLGGGAVTLANDYGTRDFGGCAPPEGDGAHRYVFTVWALDTDNTGLDASTSVAKAQFSTLGNVLARGSITGTYQL</sequence>
<dbReference type="Gene3D" id="3.90.280.10">
    <property type="entry name" value="PEBP-like"/>
    <property type="match status" value="1"/>
</dbReference>
<dbReference type="Proteomes" id="UP000662111">
    <property type="component" value="Unassembled WGS sequence"/>
</dbReference>
<dbReference type="Pfam" id="PF01161">
    <property type="entry name" value="PBP"/>
    <property type="match status" value="1"/>
</dbReference>
<organism evidence="3 4">
    <name type="scientific">Ornithinimicrobium pekingense</name>
    <dbReference type="NCBI Taxonomy" id="384677"/>
    <lineage>
        <taxon>Bacteria</taxon>
        <taxon>Bacillati</taxon>
        <taxon>Actinomycetota</taxon>
        <taxon>Actinomycetes</taxon>
        <taxon>Micrococcales</taxon>
        <taxon>Ornithinimicrobiaceae</taxon>
        <taxon>Ornithinimicrobium</taxon>
    </lineage>
</organism>
<comment type="similarity">
    <text evidence="1">Belongs to the UPF0098 family.</text>
</comment>
<evidence type="ECO:0000313" key="4">
    <source>
        <dbReference type="Proteomes" id="UP000662111"/>
    </source>
</evidence>
<dbReference type="InterPro" id="IPR036610">
    <property type="entry name" value="PEBP-like_sf"/>
</dbReference>
<keyword evidence="4" id="KW-1185">Reference proteome</keyword>
<dbReference type="PANTHER" id="PTHR30289:SF1">
    <property type="entry name" value="PEBP (PHOSPHATIDYLETHANOLAMINE-BINDING PROTEIN) FAMILY PROTEIN"/>
    <property type="match status" value="1"/>
</dbReference>
<protein>
    <submittedName>
        <fullName evidence="3">UPF0098 protein</fullName>
    </submittedName>
</protein>
<dbReference type="SUPFAM" id="SSF49777">
    <property type="entry name" value="PEBP-like"/>
    <property type="match status" value="1"/>
</dbReference>
<dbReference type="PANTHER" id="PTHR30289">
    <property type="entry name" value="UNCHARACTERIZED PROTEIN YBCL-RELATED"/>
    <property type="match status" value="1"/>
</dbReference>
<feature type="region of interest" description="Disordered" evidence="2">
    <location>
        <begin position="1"/>
        <end position="41"/>
    </location>
</feature>
<gene>
    <name evidence="3" type="ORF">GCM10011509_24600</name>
</gene>
<dbReference type="InterPro" id="IPR008914">
    <property type="entry name" value="PEBP"/>
</dbReference>